<comment type="similarity">
    <text evidence="4">Belongs to the ferredoxin thioredoxin reductase alpha subunit family.</text>
</comment>
<dbReference type="GO" id="GO:0016491">
    <property type="term" value="F:oxidoreductase activity"/>
    <property type="evidence" value="ECO:0007669"/>
    <property type="project" value="UniProtKB-KW"/>
</dbReference>
<dbReference type="PANTHER" id="PTHR46937:SF4">
    <property type="entry name" value="FERREDOXIN-THIOREDOXIN REDUCTASE SUBUNIT A1, CHLOROPLASTIC"/>
    <property type="match status" value="1"/>
</dbReference>
<protein>
    <recommendedName>
        <fullName evidence="5">Ferredoxin thioredoxin reductase alpha chain domain-containing protein</fullName>
    </recommendedName>
</protein>
<name>A0A0D6R6F7_ARACU</name>
<evidence type="ECO:0000256" key="3">
    <source>
        <dbReference type="ARBA" id="ARBA00034474"/>
    </source>
</evidence>
<accession>A0A0D6R6F7</accession>
<dbReference type="Pfam" id="PF02941">
    <property type="entry name" value="FeThRed_A"/>
    <property type="match status" value="1"/>
</dbReference>
<evidence type="ECO:0000256" key="4">
    <source>
        <dbReference type="ARBA" id="ARBA00034490"/>
    </source>
</evidence>
<dbReference type="AlphaFoldDB" id="A0A0D6R6F7"/>
<reference evidence="6" key="1">
    <citation type="submission" date="2015-03" db="EMBL/GenBank/DDBJ databases">
        <title>A transcriptome of Araucaria cunninghamii, an australian fine timber species.</title>
        <authorList>
            <person name="Jing Yi C.J.Y."/>
            <person name="Yin San L.Y.S."/>
            <person name="Abdul Karim S.S."/>
            <person name="Wan Azmi N.N."/>
            <person name="Hercus R.R."/>
            <person name="Croft L.L."/>
        </authorList>
    </citation>
    <scope>NUCLEOTIDE SEQUENCE</scope>
    <source>
        <strain evidence="6">MI0301</strain>
        <tissue evidence="6">Leaf</tissue>
    </source>
</reference>
<dbReference type="PANTHER" id="PTHR46937">
    <property type="entry name" value="FERREDOXIN-THIOREDOXIN REDUCTASE, VARIABLE CHAIN"/>
    <property type="match status" value="1"/>
</dbReference>
<evidence type="ECO:0000256" key="1">
    <source>
        <dbReference type="ARBA" id="ARBA00023002"/>
    </source>
</evidence>
<comment type="function">
    <text evidence="3">Variable subunit of the ferredoxin-thioredoxin reductase (FTR), which catalyzes the two-electron reduction of thioredoxins by the electrons provided by reduced ferredoxin.</text>
</comment>
<sequence>MSILVSNLIHSIFNPAQLLFCCCSFQQHYNTMLITHASSPLHICSRKPTPKMAFICSPTPLIPASKSTSPSLFLSARAELPKSRAEIRHVPTSISYKLSTVSRTRRNRNAIVCEVALEETEQSVEDVQLKAKVGERVKVRVPVKVYHVPKTPEFDLGGMEGEVKNYVGVWKGKRISANLPYKVQFNLEVDGRAVKFFAHLQEDEFDVVS</sequence>
<dbReference type="Gene3D" id="2.30.30.50">
    <property type="match status" value="1"/>
</dbReference>
<feature type="domain" description="Ferredoxin thioredoxin reductase alpha chain" evidence="5">
    <location>
        <begin position="133"/>
        <end position="204"/>
    </location>
</feature>
<keyword evidence="1" id="KW-0560">Oxidoreductase</keyword>
<evidence type="ECO:0000313" key="6">
    <source>
        <dbReference type="EMBL" id="JAG97868.1"/>
    </source>
</evidence>
<evidence type="ECO:0000259" key="5">
    <source>
        <dbReference type="Pfam" id="PF02941"/>
    </source>
</evidence>
<organism evidence="6">
    <name type="scientific">Araucaria cunninghamii</name>
    <name type="common">Hoop pine</name>
    <name type="synonym">Moreton Bay pine</name>
    <dbReference type="NCBI Taxonomy" id="56994"/>
    <lineage>
        <taxon>Eukaryota</taxon>
        <taxon>Viridiplantae</taxon>
        <taxon>Streptophyta</taxon>
        <taxon>Embryophyta</taxon>
        <taxon>Tracheophyta</taxon>
        <taxon>Spermatophyta</taxon>
        <taxon>Pinopsida</taxon>
        <taxon>Pinidae</taxon>
        <taxon>Conifers II</taxon>
        <taxon>Araucariales</taxon>
        <taxon>Araucariaceae</taxon>
        <taxon>Araucaria</taxon>
    </lineage>
</organism>
<dbReference type="GO" id="GO:0015979">
    <property type="term" value="P:photosynthesis"/>
    <property type="evidence" value="ECO:0007669"/>
    <property type="project" value="InterPro"/>
</dbReference>
<comment type="subunit">
    <text evidence="2">Heterodimer of subunit A (variable subunit) and subunit B (catalytic subunit). Heterodimeric FTR forms a complex with ferredoxin and thioredoxin.</text>
</comment>
<dbReference type="InterPro" id="IPR008990">
    <property type="entry name" value="Elect_transpt_acc-like_dom_sf"/>
</dbReference>
<dbReference type="EMBL" id="GCKF01030813">
    <property type="protein sequence ID" value="JAG97868.1"/>
    <property type="molecule type" value="Transcribed_RNA"/>
</dbReference>
<dbReference type="InterPro" id="IPR044166">
    <property type="entry name" value="FTRV"/>
</dbReference>
<dbReference type="InterPro" id="IPR004207">
    <property type="entry name" value="Fd_thioredoxin_Rdtase_alpha"/>
</dbReference>
<evidence type="ECO:0000256" key="2">
    <source>
        <dbReference type="ARBA" id="ARBA00026011"/>
    </source>
</evidence>
<proteinExistence type="inferred from homology"/>
<dbReference type="SUPFAM" id="SSF50090">
    <property type="entry name" value="Electron transport accessory proteins"/>
    <property type="match status" value="1"/>
</dbReference>